<dbReference type="InterPro" id="IPR036691">
    <property type="entry name" value="Endo/exonu/phosph_ase_sf"/>
</dbReference>
<feature type="compositionally biased region" description="Basic and acidic residues" evidence="1">
    <location>
        <begin position="57"/>
        <end position="79"/>
    </location>
</feature>
<dbReference type="PROSITE" id="PS51257">
    <property type="entry name" value="PROKAR_LIPOPROTEIN"/>
    <property type="match status" value="1"/>
</dbReference>
<dbReference type="Pfam" id="PF03372">
    <property type="entry name" value="Exo_endo_phos"/>
    <property type="match status" value="1"/>
</dbReference>
<reference evidence="4" key="1">
    <citation type="journal article" date="2017" name="Front. Plant Sci.">
        <title>Climate Clever Clovers: New Paradigm to Reduce the Environmental Footprint of Ruminants by Breeding Low Methanogenic Forages Utilizing Haplotype Variation.</title>
        <authorList>
            <person name="Kaur P."/>
            <person name="Appels R."/>
            <person name="Bayer P.E."/>
            <person name="Keeble-Gagnere G."/>
            <person name="Wang J."/>
            <person name="Hirakawa H."/>
            <person name="Shirasawa K."/>
            <person name="Vercoe P."/>
            <person name="Stefanova K."/>
            <person name="Durmic Z."/>
            <person name="Nichols P."/>
            <person name="Revell C."/>
            <person name="Isobe S.N."/>
            <person name="Edwards D."/>
            <person name="Erskine W."/>
        </authorList>
    </citation>
    <scope>NUCLEOTIDE SEQUENCE [LARGE SCALE GENOMIC DNA]</scope>
    <source>
        <strain evidence="4">cv. Daliak</strain>
    </source>
</reference>
<feature type="non-terminal residue" evidence="3">
    <location>
        <position position="1288"/>
    </location>
</feature>
<dbReference type="OrthoDB" id="10070415at2759"/>
<dbReference type="Gene3D" id="3.60.10.10">
    <property type="entry name" value="Endonuclease/exonuclease/phosphatase"/>
    <property type="match status" value="1"/>
</dbReference>
<dbReference type="PANTHER" id="PTHR34427">
    <property type="entry name" value="DUF4283 DOMAIN PROTEIN"/>
    <property type="match status" value="1"/>
</dbReference>
<evidence type="ECO:0000313" key="4">
    <source>
        <dbReference type="Proteomes" id="UP000242715"/>
    </source>
</evidence>
<accession>A0A2Z6PKQ9</accession>
<dbReference type="EMBL" id="DF975151">
    <property type="protein sequence ID" value="GAU51462.1"/>
    <property type="molecule type" value="Genomic_DNA"/>
</dbReference>
<dbReference type="PANTHER" id="PTHR34427:SF5">
    <property type="entry name" value="DUF4283 DOMAIN-CONTAINING PROTEIN"/>
    <property type="match status" value="1"/>
</dbReference>
<feature type="region of interest" description="Disordered" evidence="1">
    <location>
        <begin position="188"/>
        <end position="228"/>
    </location>
</feature>
<feature type="compositionally biased region" description="Basic and acidic residues" evidence="1">
    <location>
        <begin position="188"/>
        <end position="214"/>
    </location>
</feature>
<feature type="region of interest" description="Disordered" evidence="1">
    <location>
        <begin position="42"/>
        <end position="79"/>
    </location>
</feature>
<feature type="region of interest" description="Disordered" evidence="1">
    <location>
        <begin position="1"/>
        <end position="28"/>
    </location>
</feature>
<evidence type="ECO:0000313" key="3">
    <source>
        <dbReference type="EMBL" id="GAU51462.1"/>
    </source>
</evidence>
<dbReference type="InterPro" id="IPR000477">
    <property type="entry name" value="RT_dom"/>
</dbReference>
<dbReference type="Pfam" id="PF00078">
    <property type="entry name" value="RVT_1"/>
    <property type="match status" value="1"/>
</dbReference>
<dbReference type="Proteomes" id="UP000242715">
    <property type="component" value="Unassembled WGS sequence"/>
</dbReference>
<evidence type="ECO:0000256" key="1">
    <source>
        <dbReference type="SAM" id="MobiDB-lite"/>
    </source>
</evidence>
<dbReference type="SUPFAM" id="SSF56219">
    <property type="entry name" value="DNase I-like"/>
    <property type="match status" value="1"/>
</dbReference>
<protein>
    <recommendedName>
        <fullName evidence="2">Reverse transcriptase domain-containing protein</fullName>
    </recommendedName>
</protein>
<gene>
    <name evidence="3" type="ORF">TSUD_413600</name>
</gene>
<sequence>MRGRSRARSNGQGLHAGQVLQSSSQACDSHWVGRDAGYRGERGDWQVVMPRRRKASRPVDRSQDRQRDSKRYDGERDWSSGRGLSWDGYRICNHTPDVRRPRFHSTGRLARLQEVHHDGCAVRLQGRQQDGRVSQAMHVREGSATGRVTGTGVVTKEYRENGEKLSRLWAKVARFDKGYVRGVERESMLNEGRRGGREGSKYEGGEGRIGEHGRRGGRKGKQGAGMDGRDRVVAKKNSVLEERQRQQYVGGIESATLIGPSTQLVRKYSSSGDDVKWARKGVVATVINGEVVSMVQQRIEDAGFSDLVITPMGADKVFIHCNPQTDIMCIINGARQFFNFFFSAFVRWDKEIRPFQRGAWVRLYGVPIHAWSETFFKLCVLDCGRFLRTDSRTLERDRFDYARVLIATSSLEILNEVVTLSVDGVMCGIKIIDEWGFNIGEDACLFKDEKVVSDIVSEHLSDHGDHGDQDQRNTVNAMIENIIGDLEKEDEELSVYSKEHYGHGMVKSHETGPILQGDTILEPSLHTVEQGCSGKLVNQPAQVADVTRCSEKLPECESAVGSLRKTADNNSIPIRGRRHLSCPPGGDRYSTSGPWSLEWIADNNHVEAGIMFSSRKKSHKHLRPLGDHNHEASKVPRKTRAGGVLRHTMMSLKKVARLPSKDRSEVLRILRKEIRKRSGRNKGEHWVALHGSEEVAVEDMRGMGKSIGVKFTGDDNMFQVCSWNTRGLGSFEKRKEVRKLLGEKKALIVCFQETKMGVCDDFFCASLWGSMPHAYTYRPSVGASRGLLVMWDTGEVEVWSSASFNHVVLIHGRVIKSDEEFYIFNVYAPCDTTAKQVLWDSLSGRLQQLAGKKVCVCGDFNVVRCDAERHSVIHGSRSLDHGPFTQFIEDNGLVDLSLSGHSYTWFKGLCDHCPLLSSVDEENWGPRPVRILKCWHDIPGYRQFVIDKWRSMQIDGIEGLKTRLSVLDGKGEDDVFIDEEMTELRSITSDIHSLSRVNASISWQQSRLLWLREGDANSKYFHSVLASRRRQNAVSVIMVDGERVEGMQPVRQAVFNHFSSHFRAGNVVRPTVEDLQFRTLSYAEGGKLVKPFSVEEMRGDIMRFLTEFHKNGKLSKENQTAFVKDRQILDGILIANEVVDEARKLKKELLLFKVDFEKAYDSVDWSYLDTVMRKMSFPTLWRKWIAECVGTVTASVLVNGSPTVEFPMERGLRQGDLLSPFLFLLAAEGLSVMMRAMVQSNLFSGYSIGAENPTVVSHLQFADDTLLLGVKSWANVRALRGVLVLFEK</sequence>
<feature type="domain" description="Reverse transcriptase" evidence="2">
    <location>
        <begin position="1075"/>
        <end position="1288"/>
    </location>
</feature>
<keyword evidence="4" id="KW-1185">Reference proteome</keyword>
<dbReference type="GO" id="GO:0003824">
    <property type="term" value="F:catalytic activity"/>
    <property type="evidence" value="ECO:0007669"/>
    <property type="project" value="InterPro"/>
</dbReference>
<dbReference type="PROSITE" id="PS50878">
    <property type="entry name" value="RT_POL"/>
    <property type="match status" value="1"/>
</dbReference>
<dbReference type="InterPro" id="IPR005135">
    <property type="entry name" value="Endo/exonuclease/phosphatase"/>
</dbReference>
<organism evidence="3 4">
    <name type="scientific">Trifolium subterraneum</name>
    <name type="common">Subterranean clover</name>
    <dbReference type="NCBI Taxonomy" id="3900"/>
    <lineage>
        <taxon>Eukaryota</taxon>
        <taxon>Viridiplantae</taxon>
        <taxon>Streptophyta</taxon>
        <taxon>Embryophyta</taxon>
        <taxon>Tracheophyta</taxon>
        <taxon>Spermatophyta</taxon>
        <taxon>Magnoliopsida</taxon>
        <taxon>eudicotyledons</taxon>
        <taxon>Gunneridae</taxon>
        <taxon>Pentapetalae</taxon>
        <taxon>rosids</taxon>
        <taxon>fabids</taxon>
        <taxon>Fabales</taxon>
        <taxon>Fabaceae</taxon>
        <taxon>Papilionoideae</taxon>
        <taxon>50 kb inversion clade</taxon>
        <taxon>NPAAA clade</taxon>
        <taxon>Hologalegina</taxon>
        <taxon>IRL clade</taxon>
        <taxon>Trifolieae</taxon>
        <taxon>Trifolium</taxon>
    </lineage>
</organism>
<name>A0A2Z6PKQ9_TRISU</name>
<evidence type="ECO:0000259" key="2">
    <source>
        <dbReference type="PROSITE" id="PS50878"/>
    </source>
</evidence>
<proteinExistence type="predicted"/>